<name>A0A1G1X5H0_9BACT</name>
<organism evidence="1 2">
    <name type="scientific">Candidatus Andersenbacteria bacterium RIFCSPHIGHO2_12_FULL_45_11</name>
    <dbReference type="NCBI Taxonomy" id="1797281"/>
    <lineage>
        <taxon>Bacteria</taxon>
        <taxon>Candidatus Anderseniibacteriota</taxon>
    </lineage>
</organism>
<evidence type="ECO:0000313" key="2">
    <source>
        <dbReference type="Proteomes" id="UP000177528"/>
    </source>
</evidence>
<sequence>MNNRKQYTLRQREQVNEKFKHINLEMQTSTHFPMLIKVVQATEGPIIELGSGLFSTPLLHWLCFDKKRTLITCESYLHYLEFANKFKADFHDIRFIKDWEKENFEGRYSVVLIDHNVNGRKHTRGDDALRFKDIADYIVLHDAGDEAHEKYGYAEMYPQFKYRYDWKGCYPHTTVLSNFKDLSWLQN</sequence>
<dbReference type="Proteomes" id="UP000177528">
    <property type="component" value="Unassembled WGS sequence"/>
</dbReference>
<comment type="caution">
    <text evidence="1">The sequence shown here is derived from an EMBL/GenBank/DDBJ whole genome shotgun (WGS) entry which is preliminary data.</text>
</comment>
<accession>A0A1G1X5H0</accession>
<reference evidence="1 2" key="1">
    <citation type="journal article" date="2016" name="Nat. Commun.">
        <title>Thousands of microbial genomes shed light on interconnected biogeochemical processes in an aquifer system.</title>
        <authorList>
            <person name="Anantharaman K."/>
            <person name="Brown C.T."/>
            <person name="Hug L.A."/>
            <person name="Sharon I."/>
            <person name="Castelle C.J."/>
            <person name="Probst A.J."/>
            <person name="Thomas B.C."/>
            <person name="Singh A."/>
            <person name="Wilkins M.J."/>
            <person name="Karaoz U."/>
            <person name="Brodie E.L."/>
            <person name="Williams K.H."/>
            <person name="Hubbard S.S."/>
            <person name="Banfield J.F."/>
        </authorList>
    </citation>
    <scope>NUCLEOTIDE SEQUENCE [LARGE SCALE GENOMIC DNA]</scope>
</reference>
<protein>
    <submittedName>
        <fullName evidence="1">Uncharacterized protein</fullName>
    </submittedName>
</protein>
<dbReference type="AlphaFoldDB" id="A0A1G1X5H0"/>
<evidence type="ECO:0000313" key="1">
    <source>
        <dbReference type="EMBL" id="OGY34810.1"/>
    </source>
</evidence>
<dbReference type="EMBL" id="MHHR01000010">
    <property type="protein sequence ID" value="OGY34810.1"/>
    <property type="molecule type" value="Genomic_DNA"/>
</dbReference>
<gene>
    <name evidence="1" type="ORF">A3D99_01985</name>
</gene>
<proteinExistence type="predicted"/>